<reference evidence="1 2" key="1">
    <citation type="submission" date="2020-10" db="EMBL/GenBank/DDBJ databases">
        <title>Complete genome sequence of Paludibaculum fermentans P105T, a facultatively anaerobic acidobacterium capable of dissimilatory Fe(III) reduction.</title>
        <authorList>
            <person name="Dedysh S.N."/>
            <person name="Beletsky A.V."/>
            <person name="Kulichevskaya I.S."/>
            <person name="Mardanov A.V."/>
            <person name="Ravin N.V."/>
        </authorList>
    </citation>
    <scope>NUCLEOTIDE SEQUENCE [LARGE SCALE GENOMIC DNA]</scope>
    <source>
        <strain evidence="1 2">P105</strain>
    </source>
</reference>
<dbReference type="InterPro" id="IPR011659">
    <property type="entry name" value="WD40"/>
</dbReference>
<dbReference type="Gene3D" id="2.130.10.10">
    <property type="entry name" value="YVTN repeat-like/Quinoprotein amine dehydrogenase"/>
    <property type="match status" value="1"/>
</dbReference>
<dbReference type="KEGG" id="pfer:IRI77_04610"/>
<organism evidence="1 2">
    <name type="scientific">Paludibaculum fermentans</name>
    <dbReference type="NCBI Taxonomy" id="1473598"/>
    <lineage>
        <taxon>Bacteria</taxon>
        <taxon>Pseudomonadati</taxon>
        <taxon>Acidobacteriota</taxon>
        <taxon>Terriglobia</taxon>
        <taxon>Bryobacterales</taxon>
        <taxon>Bryobacteraceae</taxon>
        <taxon>Paludibaculum</taxon>
    </lineage>
</organism>
<dbReference type="PANTHER" id="PTHR36842">
    <property type="entry name" value="PROTEIN TOLB HOMOLOG"/>
    <property type="match status" value="1"/>
</dbReference>
<dbReference type="RefSeq" id="WP_194450904.1">
    <property type="nucleotide sequence ID" value="NZ_CP063849.1"/>
</dbReference>
<sequence length="350" mass="38909">MQQSRRSFLAGVAVASQEWVRYQDPATEFDVRRLTSPEHESALAPLPSRCVDRRSRTLLFSAISGEKWAPFVIELSNGQIKPLAVAEDYAPETLTFSPDDRSALFFAGAKLVSIQLTNQHRLELAEIRDGWKRSGPVAATEDGQSLFFVETQGGNSNIRRLRQPKGSPETAVEVRGTAQNVTPNPKRATLLWLNEAGELWVAGFDGAGQRRVETPAGRVLQAMWSPDGQSLQYLLEPAESNQLNAIREQVLDARTDTLIAKTSQFVAFSRNANSSVFVGASRSKASPNILLLLRATRREFTLCEHKAKDPGLAEPFFSANSQRIFFQSDRHGKMAIYMMNVEKLIEKTDS</sequence>
<name>A0A7S7SKJ7_PALFE</name>
<dbReference type="EMBL" id="CP063849">
    <property type="protein sequence ID" value="QOY89242.1"/>
    <property type="molecule type" value="Genomic_DNA"/>
</dbReference>
<gene>
    <name evidence="1" type="ORF">IRI77_04610</name>
</gene>
<evidence type="ECO:0000313" key="2">
    <source>
        <dbReference type="Proteomes" id="UP000593892"/>
    </source>
</evidence>
<accession>A0A7S7SKJ7</accession>
<keyword evidence="2" id="KW-1185">Reference proteome</keyword>
<evidence type="ECO:0000313" key="1">
    <source>
        <dbReference type="EMBL" id="QOY89242.1"/>
    </source>
</evidence>
<dbReference type="Pfam" id="PF07676">
    <property type="entry name" value="PD40"/>
    <property type="match status" value="1"/>
</dbReference>
<dbReference type="AlphaFoldDB" id="A0A7S7SKJ7"/>
<protein>
    <submittedName>
        <fullName evidence="1">PD40 domain-containing protein</fullName>
    </submittedName>
</protein>
<dbReference type="PANTHER" id="PTHR36842:SF1">
    <property type="entry name" value="PROTEIN TOLB"/>
    <property type="match status" value="1"/>
</dbReference>
<dbReference type="SUPFAM" id="SSF82171">
    <property type="entry name" value="DPP6 N-terminal domain-like"/>
    <property type="match status" value="1"/>
</dbReference>
<proteinExistence type="predicted"/>
<dbReference type="Proteomes" id="UP000593892">
    <property type="component" value="Chromosome"/>
</dbReference>
<dbReference type="InterPro" id="IPR015943">
    <property type="entry name" value="WD40/YVTN_repeat-like_dom_sf"/>
</dbReference>